<accession>A0A5C5Z2T5</accession>
<feature type="short sequence motif" description="GXSXG" evidence="5">
    <location>
        <begin position="367"/>
        <end position="371"/>
    </location>
</feature>
<dbReference type="InterPro" id="IPR001423">
    <property type="entry name" value="LysoPLipase_patatin_CS"/>
</dbReference>
<dbReference type="PANTHER" id="PTHR14226:SF29">
    <property type="entry name" value="NEUROPATHY TARGET ESTERASE SWS"/>
    <property type="match status" value="1"/>
</dbReference>
<dbReference type="InterPro" id="IPR018490">
    <property type="entry name" value="cNMP-bd_dom_sf"/>
</dbReference>
<dbReference type="Gene3D" id="3.40.1090.10">
    <property type="entry name" value="Cytosolic phospholipase A2 catalytic domain"/>
    <property type="match status" value="2"/>
</dbReference>
<evidence type="ECO:0000256" key="3">
    <source>
        <dbReference type="ARBA" id="ARBA00022963"/>
    </source>
</evidence>
<organism evidence="8 9">
    <name type="scientific">Novipirellula herctigrandis</name>
    <dbReference type="NCBI Taxonomy" id="2527986"/>
    <lineage>
        <taxon>Bacteria</taxon>
        <taxon>Pseudomonadati</taxon>
        <taxon>Planctomycetota</taxon>
        <taxon>Planctomycetia</taxon>
        <taxon>Pirellulales</taxon>
        <taxon>Pirellulaceae</taxon>
        <taxon>Novipirellula</taxon>
    </lineage>
</organism>
<feature type="domain" description="Cyclic nucleotide-binding" evidence="6">
    <location>
        <begin position="14"/>
        <end position="116"/>
    </location>
</feature>
<dbReference type="EMBL" id="SJPJ01000001">
    <property type="protein sequence ID" value="TWT81574.1"/>
    <property type="molecule type" value="Genomic_DNA"/>
</dbReference>
<dbReference type="InterPro" id="IPR050301">
    <property type="entry name" value="NTE"/>
</dbReference>
<keyword evidence="9" id="KW-1185">Reference proteome</keyword>
<comment type="caution">
    <text evidence="5">Lacks conserved residue(s) required for the propagation of feature annotation.</text>
</comment>
<evidence type="ECO:0000259" key="6">
    <source>
        <dbReference type="PROSITE" id="PS50042"/>
    </source>
</evidence>
<comment type="similarity">
    <text evidence="1">Belongs to the NTE family.</text>
</comment>
<evidence type="ECO:0000259" key="7">
    <source>
        <dbReference type="PROSITE" id="PS51635"/>
    </source>
</evidence>
<dbReference type="InterPro" id="IPR016035">
    <property type="entry name" value="Acyl_Trfase/lysoPLipase"/>
</dbReference>
<keyword evidence="3 5" id="KW-0442">Lipid degradation</keyword>
<protein>
    <submittedName>
        <fullName evidence="8">NTE family protein RssA</fullName>
    </submittedName>
</protein>
<evidence type="ECO:0000256" key="2">
    <source>
        <dbReference type="ARBA" id="ARBA00022801"/>
    </source>
</evidence>
<dbReference type="GO" id="GO:0004622">
    <property type="term" value="F:phosphatidylcholine lysophospholipase activity"/>
    <property type="evidence" value="ECO:0007669"/>
    <property type="project" value="InterPro"/>
</dbReference>
<dbReference type="InterPro" id="IPR014710">
    <property type="entry name" value="RmlC-like_jellyroll"/>
</dbReference>
<keyword evidence="2 5" id="KW-0378">Hydrolase</keyword>
<sequence>MTDDKFLLLKRHVCSEGLSDEVAREIADQCTLNRLEPGEYLHRAKETFTSVYFLIHGRVHQSVLDFRGNVMVQRHQTAGAQIGALACALGEPAPLDIVAEEPSTLLSMDYQVALRLTKKHQGFRQNYSKMIADAVMHLIMKDRKQLKPTLVGIFHQSSATRPLTGRLIKRLKELGERPHIMTDQSDWQSIDDVPEFSLTKDGDFLPTNEIQQKYASWSDSKRTFMDVDAALDFERITKVFQVCEKVFWCVTPENWRDSVTRLNAIVEHAPGWKNKINVVWLLPGDCRFAPLAPDLNDLAKRNFKLSFEEPPKNQSRELYNGFERIIHQLRGIRIGVALGGGAARGMAHLGVLKVLEQNGIVIDMIAGTSVGAMTGILYASGLDPDYNVDCFVSDLKPGWLFRHLPNGGYWYLLYKYRRRQFDPMLRKYLRDSRLEQLAIPVQSVTVDLISAQPVVRAAGDSVHAITESINLPVLSTPINRDGRSLVDGGIVNNVPADLLVANGCNFVIAASVTASLEKQFAKNRSDTPTSNMKSASAINTILRTYVVQNVNMNSVGVAPADFVIQPDVTEFDLAEFVRADEMAATGAATALEAIPKLKELLAEVDPQLFANE</sequence>
<feature type="active site" description="Proton acceptor" evidence="5">
    <location>
        <position position="487"/>
    </location>
</feature>
<keyword evidence="4 5" id="KW-0443">Lipid metabolism</keyword>
<dbReference type="PROSITE" id="PS01237">
    <property type="entry name" value="UPF0028"/>
    <property type="match status" value="1"/>
</dbReference>
<evidence type="ECO:0000256" key="4">
    <source>
        <dbReference type="ARBA" id="ARBA00023098"/>
    </source>
</evidence>
<comment type="caution">
    <text evidence="8">The sequence shown here is derived from an EMBL/GenBank/DDBJ whole genome shotgun (WGS) entry which is preliminary data.</text>
</comment>
<evidence type="ECO:0000256" key="5">
    <source>
        <dbReference type="PROSITE-ProRule" id="PRU01161"/>
    </source>
</evidence>
<evidence type="ECO:0000313" key="8">
    <source>
        <dbReference type="EMBL" id="TWT81574.1"/>
    </source>
</evidence>
<dbReference type="PROSITE" id="PS50042">
    <property type="entry name" value="CNMP_BINDING_3"/>
    <property type="match status" value="1"/>
</dbReference>
<evidence type="ECO:0000313" key="9">
    <source>
        <dbReference type="Proteomes" id="UP000315010"/>
    </source>
</evidence>
<dbReference type="AlphaFoldDB" id="A0A5C5Z2T5"/>
<dbReference type="SUPFAM" id="SSF52151">
    <property type="entry name" value="FabD/lysophospholipase-like"/>
    <property type="match status" value="1"/>
</dbReference>
<dbReference type="SUPFAM" id="SSF51206">
    <property type="entry name" value="cAMP-binding domain-like"/>
    <property type="match status" value="1"/>
</dbReference>
<evidence type="ECO:0000256" key="1">
    <source>
        <dbReference type="ARBA" id="ARBA00006636"/>
    </source>
</evidence>
<dbReference type="InterPro" id="IPR000595">
    <property type="entry name" value="cNMP-bd_dom"/>
</dbReference>
<name>A0A5C5Z2T5_9BACT</name>
<proteinExistence type="inferred from homology"/>
<dbReference type="CDD" id="cd00038">
    <property type="entry name" value="CAP_ED"/>
    <property type="match status" value="1"/>
</dbReference>
<feature type="short sequence motif" description="DGA/G" evidence="5">
    <location>
        <begin position="487"/>
        <end position="489"/>
    </location>
</feature>
<feature type="active site" description="Nucleophile" evidence="5">
    <location>
        <position position="369"/>
    </location>
</feature>
<dbReference type="GO" id="GO:0046470">
    <property type="term" value="P:phosphatidylcholine metabolic process"/>
    <property type="evidence" value="ECO:0007669"/>
    <property type="project" value="InterPro"/>
</dbReference>
<dbReference type="Gene3D" id="2.60.120.10">
    <property type="entry name" value="Jelly Rolls"/>
    <property type="match status" value="1"/>
</dbReference>
<dbReference type="Pfam" id="PF00027">
    <property type="entry name" value="cNMP_binding"/>
    <property type="match status" value="1"/>
</dbReference>
<dbReference type="GO" id="GO:0016042">
    <property type="term" value="P:lipid catabolic process"/>
    <property type="evidence" value="ECO:0007669"/>
    <property type="project" value="UniProtKB-UniRule"/>
</dbReference>
<dbReference type="RefSeq" id="WP_146397563.1">
    <property type="nucleotide sequence ID" value="NZ_SJPJ01000001.1"/>
</dbReference>
<dbReference type="InterPro" id="IPR002641">
    <property type="entry name" value="PNPLA_dom"/>
</dbReference>
<feature type="domain" description="PNPLA" evidence="7">
    <location>
        <begin position="336"/>
        <end position="500"/>
    </location>
</feature>
<reference evidence="8 9" key="1">
    <citation type="submission" date="2019-02" db="EMBL/GenBank/DDBJ databases">
        <title>Deep-cultivation of Planctomycetes and their phenomic and genomic characterization uncovers novel biology.</title>
        <authorList>
            <person name="Wiegand S."/>
            <person name="Jogler M."/>
            <person name="Boedeker C."/>
            <person name="Pinto D."/>
            <person name="Vollmers J."/>
            <person name="Rivas-Marin E."/>
            <person name="Kohn T."/>
            <person name="Peeters S.H."/>
            <person name="Heuer A."/>
            <person name="Rast P."/>
            <person name="Oberbeckmann S."/>
            <person name="Bunk B."/>
            <person name="Jeske O."/>
            <person name="Meyerdierks A."/>
            <person name="Storesund J.E."/>
            <person name="Kallscheuer N."/>
            <person name="Luecker S."/>
            <person name="Lage O.M."/>
            <person name="Pohl T."/>
            <person name="Merkel B.J."/>
            <person name="Hornburger P."/>
            <person name="Mueller R.-W."/>
            <person name="Bruemmer F."/>
            <person name="Labrenz M."/>
            <person name="Spormann A.M."/>
            <person name="Op Den Camp H."/>
            <person name="Overmann J."/>
            <person name="Amann R."/>
            <person name="Jetten M.S.M."/>
            <person name="Mascher T."/>
            <person name="Medema M.H."/>
            <person name="Devos D.P."/>
            <person name="Kaster A.-K."/>
            <person name="Ovreas L."/>
            <person name="Rohde M."/>
            <person name="Galperin M.Y."/>
            <person name="Jogler C."/>
        </authorList>
    </citation>
    <scope>NUCLEOTIDE SEQUENCE [LARGE SCALE GENOMIC DNA]</scope>
    <source>
        <strain evidence="8 9">CA13</strain>
    </source>
</reference>
<gene>
    <name evidence="8" type="primary">rssA_4</name>
    <name evidence="8" type="ORF">CA13_30270</name>
</gene>
<dbReference type="Pfam" id="PF01734">
    <property type="entry name" value="Patatin"/>
    <property type="match status" value="1"/>
</dbReference>
<dbReference type="Proteomes" id="UP000315010">
    <property type="component" value="Unassembled WGS sequence"/>
</dbReference>
<dbReference type="PANTHER" id="PTHR14226">
    <property type="entry name" value="NEUROPATHY TARGET ESTERASE/SWISS CHEESE D.MELANOGASTER"/>
    <property type="match status" value="1"/>
</dbReference>
<dbReference type="PROSITE" id="PS51635">
    <property type="entry name" value="PNPLA"/>
    <property type="match status" value="1"/>
</dbReference>
<dbReference type="OrthoDB" id="9770965at2"/>